<dbReference type="InterPro" id="IPR011060">
    <property type="entry name" value="RibuloseP-bd_barrel"/>
</dbReference>
<evidence type="ECO:0000256" key="3">
    <source>
        <dbReference type="ARBA" id="ARBA00012572"/>
    </source>
</evidence>
<dbReference type="Proteomes" id="UP001230289">
    <property type="component" value="Unassembled WGS sequence"/>
</dbReference>
<dbReference type="PANTHER" id="PTHR42894:SF1">
    <property type="entry name" value="N-(5'-PHOSPHORIBOSYL)ANTHRANILATE ISOMERASE"/>
    <property type="match status" value="1"/>
</dbReference>
<evidence type="ECO:0000256" key="4">
    <source>
        <dbReference type="ARBA" id="ARBA00022272"/>
    </source>
</evidence>
<dbReference type="EMBL" id="JAVFCB010000005">
    <property type="protein sequence ID" value="MDQ4214353.1"/>
    <property type="molecule type" value="Genomic_DNA"/>
</dbReference>
<dbReference type="InterPro" id="IPR001240">
    <property type="entry name" value="PRAI_dom"/>
</dbReference>
<evidence type="ECO:0000313" key="12">
    <source>
        <dbReference type="Proteomes" id="UP001230289"/>
    </source>
</evidence>
<comment type="similarity">
    <text evidence="9">Belongs to the TrpF family.</text>
</comment>
<evidence type="ECO:0000259" key="10">
    <source>
        <dbReference type="Pfam" id="PF00697"/>
    </source>
</evidence>
<reference evidence="11 12" key="1">
    <citation type="submission" date="2023-08" db="EMBL/GenBank/DDBJ databases">
        <title>Microbacterium sp. nov., isolated from a waste landfill.</title>
        <authorList>
            <person name="Wen W."/>
        </authorList>
    </citation>
    <scope>NUCLEOTIDE SEQUENCE [LARGE SCALE GENOMIC DNA]</scope>
    <source>
        <strain evidence="11 12">ASV81</strain>
    </source>
</reference>
<accession>A0ABU0XIF8</accession>
<sequence length="220" mass="22569">MIVQIYTAQSAAEAVALAERGVNHVGLTPTTVGLPGQIGEDVAAEAVTALRGRARSVALSVESDLDEIARMAHAVGPDILHLCGEVGAVDPKAVRRLRGMLPEGMEIMQAIAVGADDDLAMAIAYAEVADFLILDSYTPDVQGVGAAGVTHDWSRSAGIVEAVDVPVVLAGGLSAANVAEAIRAVRPWGVDSLTHTNRALPGGGFEKDLDAVAAFVAASR</sequence>
<keyword evidence="8 9" id="KW-0413">Isomerase</keyword>
<dbReference type="Pfam" id="PF00697">
    <property type="entry name" value="PRAI"/>
    <property type="match status" value="1"/>
</dbReference>
<proteinExistence type="inferred from homology"/>
<dbReference type="Gene3D" id="3.20.20.70">
    <property type="entry name" value="Aldolase class I"/>
    <property type="match status" value="1"/>
</dbReference>
<evidence type="ECO:0000256" key="1">
    <source>
        <dbReference type="ARBA" id="ARBA00001164"/>
    </source>
</evidence>
<dbReference type="SUPFAM" id="SSF51366">
    <property type="entry name" value="Ribulose-phoshate binding barrel"/>
    <property type="match status" value="1"/>
</dbReference>
<organism evidence="11 12">
    <name type="scientific">Microbacterium capsulatum</name>
    <dbReference type="NCBI Taxonomy" id="3041921"/>
    <lineage>
        <taxon>Bacteria</taxon>
        <taxon>Bacillati</taxon>
        <taxon>Actinomycetota</taxon>
        <taxon>Actinomycetes</taxon>
        <taxon>Micrococcales</taxon>
        <taxon>Microbacteriaceae</taxon>
        <taxon>Microbacterium</taxon>
    </lineage>
</organism>
<name>A0ABU0XIF8_9MICO</name>
<dbReference type="HAMAP" id="MF_00135">
    <property type="entry name" value="PRAI"/>
    <property type="match status" value="1"/>
</dbReference>
<evidence type="ECO:0000256" key="9">
    <source>
        <dbReference type="HAMAP-Rule" id="MF_00135"/>
    </source>
</evidence>
<keyword evidence="5 9" id="KW-0028">Amino-acid biosynthesis</keyword>
<evidence type="ECO:0000256" key="8">
    <source>
        <dbReference type="ARBA" id="ARBA00023235"/>
    </source>
</evidence>
<dbReference type="RefSeq" id="WP_308489286.1">
    <property type="nucleotide sequence ID" value="NZ_JAVFCB010000005.1"/>
</dbReference>
<protein>
    <recommendedName>
        <fullName evidence="4 9">N-(5'-phosphoribosyl)anthranilate isomerase</fullName>
        <shortName evidence="9">PRAI</shortName>
        <ecNumber evidence="3 9">5.3.1.24</ecNumber>
    </recommendedName>
</protein>
<gene>
    <name evidence="9" type="primary">trpF</name>
    <name evidence="11" type="ORF">RBR11_10545</name>
</gene>
<comment type="catalytic activity">
    <reaction evidence="1 9">
        <text>N-(5-phospho-beta-D-ribosyl)anthranilate = 1-(2-carboxyphenylamino)-1-deoxy-D-ribulose 5-phosphate</text>
        <dbReference type="Rhea" id="RHEA:21540"/>
        <dbReference type="ChEBI" id="CHEBI:18277"/>
        <dbReference type="ChEBI" id="CHEBI:58613"/>
        <dbReference type="EC" id="5.3.1.24"/>
    </reaction>
</comment>
<keyword evidence="12" id="KW-1185">Reference proteome</keyword>
<dbReference type="PANTHER" id="PTHR42894">
    <property type="entry name" value="N-(5'-PHOSPHORIBOSYL)ANTHRANILATE ISOMERASE"/>
    <property type="match status" value="1"/>
</dbReference>
<feature type="domain" description="N-(5'phosphoribosyl) anthranilate isomerase (PRAI)" evidence="10">
    <location>
        <begin position="7"/>
        <end position="191"/>
    </location>
</feature>
<dbReference type="CDD" id="cd00405">
    <property type="entry name" value="PRAI"/>
    <property type="match status" value="1"/>
</dbReference>
<evidence type="ECO:0000256" key="5">
    <source>
        <dbReference type="ARBA" id="ARBA00022605"/>
    </source>
</evidence>
<keyword evidence="7 9" id="KW-0057">Aromatic amino acid biosynthesis</keyword>
<comment type="caution">
    <text evidence="11">The sequence shown here is derived from an EMBL/GenBank/DDBJ whole genome shotgun (WGS) entry which is preliminary data.</text>
</comment>
<dbReference type="InterPro" id="IPR044643">
    <property type="entry name" value="TrpF_fam"/>
</dbReference>
<dbReference type="GO" id="GO:0016853">
    <property type="term" value="F:isomerase activity"/>
    <property type="evidence" value="ECO:0007669"/>
    <property type="project" value="UniProtKB-KW"/>
</dbReference>
<dbReference type="InterPro" id="IPR013785">
    <property type="entry name" value="Aldolase_TIM"/>
</dbReference>
<evidence type="ECO:0000313" key="11">
    <source>
        <dbReference type="EMBL" id="MDQ4214353.1"/>
    </source>
</evidence>
<evidence type="ECO:0000256" key="6">
    <source>
        <dbReference type="ARBA" id="ARBA00022822"/>
    </source>
</evidence>
<comment type="pathway">
    <text evidence="2 9">Amino-acid biosynthesis; L-tryptophan biosynthesis; L-tryptophan from chorismate: step 3/5.</text>
</comment>
<dbReference type="EC" id="5.3.1.24" evidence="3 9"/>
<evidence type="ECO:0000256" key="2">
    <source>
        <dbReference type="ARBA" id="ARBA00004664"/>
    </source>
</evidence>
<keyword evidence="6 9" id="KW-0822">Tryptophan biosynthesis</keyword>
<evidence type="ECO:0000256" key="7">
    <source>
        <dbReference type="ARBA" id="ARBA00023141"/>
    </source>
</evidence>